<dbReference type="EMBL" id="CM037023">
    <property type="protein sequence ID" value="KAH7665931.1"/>
    <property type="molecule type" value="Genomic_DNA"/>
</dbReference>
<name>A0ACB7UYZ6_DIOAL</name>
<protein>
    <submittedName>
        <fullName evidence="1">F-box domain-containing protein</fullName>
    </submittedName>
</protein>
<dbReference type="Proteomes" id="UP000827976">
    <property type="component" value="Chromosome 13"/>
</dbReference>
<evidence type="ECO:0000313" key="2">
    <source>
        <dbReference type="Proteomes" id="UP000827976"/>
    </source>
</evidence>
<reference evidence="2" key="1">
    <citation type="journal article" date="2022" name="Nat. Commun.">
        <title>Chromosome evolution and the genetic basis of agronomically important traits in greater yam.</title>
        <authorList>
            <person name="Bredeson J.V."/>
            <person name="Lyons J.B."/>
            <person name="Oniyinde I.O."/>
            <person name="Okereke N.R."/>
            <person name="Kolade O."/>
            <person name="Nnabue I."/>
            <person name="Nwadili C.O."/>
            <person name="Hribova E."/>
            <person name="Parker M."/>
            <person name="Nwogha J."/>
            <person name="Shu S."/>
            <person name="Carlson J."/>
            <person name="Kariba R."/>
            <person name="Muthemba S."/>
            <person name="Knop K."/>
            <person name="Barton G.J."/>
            <person name="Sherwood A.V."/>
            <person name="Lopez-Montes A."/>
            <person name="Asiedu R."/>
            <person name="Jamnadass R."/>
            <person name="Muchugi A."/>
            <person name="Goodstein D."/>
            <person name="Egesi C.N."/>
            <person name="Featherston J."/>
            <person name="Asfaw A."/>
            <person name="Simpson G.G."/>
            <person name="Dolezel J."/>
            <person name="Hendre P.S."/>
            <person name="Van Deynze A."/>
            <person name="Kumar P.L."/>
            <person name="Obidiegwu J.E."/>
            <person name="Bhattacharjee R."/>
            <person name="Rokhsar D.S."/>
        </authorList>
    </citation>
    <scope>NUCLEOTIDE SEQUENCE [LARGE SCALE GENOMIC DNA]</scope>
    <source>
        <strain evidence="2">cv. TDa95/00328</strain>
    </source>
</reference>
<sequence>MDYLTPLDALRIPYICHQWRSIVKREPNKVAISLVLCNPSSSISNDRIFIDLSTNMISTVNIPYLEGTCFSSKNGWLLLRSKLPAPIESSQGFYLKWKLRLFHPVSGTVIDLPGNLDRK</sequence>
<proteinExistence type="predicted"/>
<gene>
    <name evidence="1" type="ORF">IHE45_13G065700</name>
</gene>
<accession>A0ACB7UYZ6</accession>
<organism evidence="1 2">
    <name type="scientific">Dioscorea alata</name>
    <name type="common">Purple yam</name>
    <dbReference type="NCBI Taxonomy" id="55571"/>
    <lineage>
        <taxon>Eukaryota</taxon>
        <taxon>Viridiplantae</taxon>
        <taxon>Streptophyta</taxon>
        <taxon>Embryophyta</taxon>
        <taxon>Tracheophyta</taxon>
        <taxon>Spermatophyta</taxon>
        <taxon>Magnoliopsida</taxon>
        <taxon>Liliopsida</taxon>
        <taxon>Dioscoreales</taxon>
        <taxon>Dioscoreaceae</taxon>
        <taxon>Dioscorea</taxon>
    </lineage>
</organism>
<evidence type="ECO:0000313" key="1">
    <source>
        <dbReference type="EMBL" id="KAH7665931.1"/>
    </source>
</evidence>
<comment type="caution">
    <text evidence="1">The sequence shown here is derived from an EMBL/GenBank/DDBJ whole genome shotgun (WGS) entry which is preliminary data.</text>
</comment>
<keyword evidence="2" id="KW-1185">Reference proteome</keyword>